<feature type="non-terminal residue" evidence="1">
    <location>
        <position position="1"/>
    </location>
</feature>
<gene>
    <name evidence="1" type="ORF">TELCIR_10794</name>
</gene>
<dbReference type="AlphaFoldDB" id="A0A2G9UB90"/>
<sequence>YPFPTRNQYFIQIRVIILVSFSAIPVKACFGSAGGGGFCCLPGMPAEEPPPPPKPACAPAPRGCAAGA</sequence>
<keyword evidence="2" id="KW-1185">Reference proteome</keyword>
<dbReference type="Proteomes" id="UP000230423">
    <property type="component" value="Unassembled WGS sequence"/>
</dbReference>
<evidence type="ECO:0000313" key="1">
    <source>
        <dbReference type="EMBL" id="PIO67453.1"/>
    </source>
</evidence>
<evidence type="ECO:0000313" key="2">
    <source>
        <dbReference type="Proteomes" id="UP000230423"/>
    </source>
</evidence>
<accession>A0A2G9UB90</accession>
<protein>
    <submittedName>
        <fullName evidence="1">Uncharacterized protein</fullName>
    </submittedName>
</protein>
<organism evidence="1 2">
    <name type="scientific">Teladorsagia circumcincta</name>
    <name type="common">Brown stomach worm</name>
    <name type="synonym">Ostertagia circumcincta</name>
    <dbReference type="NCBI Taxonomy" id="45464"/>
    <lineage>
        <taxon>Eukaryota</taxon>
        <taxon>Metazoa</taxon>
        <taxon>Ecdysozoa</taxon>
        <taxon>Nematoda</taxon>
        <taxon>Chromadorea</taxon>
        <taxon>Rhabditida</taxon>
        <taxon>Rhabditina</taxon>
        <taxon>Rhabditomorpha</taxon>
        <taxon>Strongyloidea</taxon>
        <taxon>Trichostrongylidae</taxon>
        <taxon>Teladorsagia</taxon>
    </lineage>
</organism>
<dbReference type="EMBL" id="KZ347586">
    <property type="protein sequence ID" value="PIO67453.1"/>
    <property type="molecule type" value="Genomic_DNA"/>
</dbReference>
<reference evidence="1 2" key="1">
    <citation type="submission" date="2015-09" db="EMBL/GenBank/DDBJ databases">
        <title>Draft genome of the parasitic nematode Teladorsagia circumcincta isolate WARC Sus (inbred).</title>
        <authorList>
            <person name="Mitreva M."/>
        </authorList>
    </citation>
    <scope>NUCLEOTIDE SEQUENCE [LARGE SCALE GENOMIC DNA]</scope>
    <source>
        <strain evidence="1 2">S</strain>
    </source>
</reference>
<name>A0A2G9UB90_TELCI</name>
<proteinExistence type="predicted"/>